<evidence type="ECO:0000256" key="4">
    <source>
        <dbReference type="ARBA" id="ARBA00023172"/>
    </source>
</evidence>
<evidence type="ECO:0000256" key="5">
    <source>
        <dbReference type="PROSITE-ProRule" id="PRU01248"/>
    </source>
</evidence>
<dbReference type="PROSITE" id="PS51898">
    <property type="entry name" value="TYR_RECOMBINASE"/>
    <property type="match status" value="1"/>
</dbReference>
<dbReference type="EMBL" id="MLHG01000105">
    <property type="protein sequence ID" value="OOF36541.1"/>
    <property type="molecule type" value="Genomic_DNA"/>
</dbReference>
<organism evidence="8 9">
    <name type="scientific">Rodentibacter mrazii</name>
    <dbReference type="NCBI Taxonomy" id="1908257"/>
    <lineage>
        <taxon>Bacteria</taxon>
        <taxon>Pseudomonadati</taxon>
        <taxon>Pseudomonadota</taxon>
        <taxon>Gammaproteobacteria</taxon>
        <taxon>Pasteurellales</taxon>
        <taxon>Pasteurellaceae</taxon>
        <taxon>Rodentibacter</taxon>
    </lineage>
</organism>
<dbReference type="InterPro" id="IPR013762">
    <property type="entry name" value="Integrase-like_cat_sf"/>
</dbReference>
<evidence type="ECO:0000313" key="9">
    <source>
        <dbReference type="Proteomes" id="UP000189426"/>
    </source>
</evidence>
<comment type="similarity">
    <text evidence="1">Belongs to the 'phage' integrase family.</text>
</comment>
<evidence type="ECO:0000259" key="6">
    <source>
        <dbReference type="PROSITE" id="PS51898"/>
    </source>
</evidence>
<dbReference type="PANTHER" id="PTHR30349">
    <property type="entry name" value="PHAGE INTEGRASE-RELATED"/>
    <property type="match status" value="1"/>
</dbReference>
<keyword evidence="4" id="KW-0233">DNA recombination</keyword>
<keyword evidence="3 5" id="KW-0238">DNA-binding</keyword>
<feature type="domain" description="Tyr recombinase" evidence="6">
    <location>
        <begin position="82"/>
        <end position="278"/>
    </location>
</feature>
<accession>A0A1V3I961</accession>
<dbReference type="PROSITE" id="PS51900">
    <property type="entry name" value="CB"/>
    <property type="match status" value="1"/>
</dbReference>
<dbReference type="Pfam" id="PF00589">
    <property type="entry name" value="Phage_integrase"/>
    <property type="match status" value="1"/>
</dbReference>
<dbReference type="InterPro" id="IPR002104">
    <property type="entry name" value="Integrase_catalytic"/>
</dbReference>
<evidence type="ECO:0000313" key="8">
    <source>
        <dbReference type="EMBL" id="OOF36541.1"/>
    </source>
</evidence>
<gene>
    <name evidence="8" type="ORF">BKK47_11595</name>
</gene>
<dbReference type="InterPro" id="IPR011010">
    <property type="entry name" value="DNA_brk_join_enz"/>
</dbReference>
<evidence type="ECO:0000256" key="1">
    <source>
        <dbReference type="ARBA" id="ARBA00008857"/>
    </source>
</evidence>
<dbReference type="GO" id="GO:0015074">
    <property type="term" value="P:DNA integration"/>
    <property type="evidence" value="ECO:0007669"/>
    <property type="project" value="UniProtKB-KW"/>
</dbReference>
<evidence type="ECO:0000256" key="2">
    <source>
        <dbReference type="ARBA" id="ARBA00022908"/>
    </source>
</evidence>
<dbReference type="PANTHER" id="PTHR30349:SF41">
    <property type="entry name" value="INTEGRASE_RECOMBINASE PROTEIN MJ0367-RELATED"/>
    <property type="match status" value="1"/>
</dbReference>
<reference evidence="8 9" key="1">
    <citation type="submission" date="2016-10" db="EMBL/GenBank/DDBJ databases">
        <title>Rodentibacter gen. nov. and new species.</title>
        <authorList>
            <person name="Christensen H."/>
        </authorList>
    </citation>
    <scope>NUCLEOTIDE SEQUENCE [LARGE SCALE GENOMIC DNA]</scope>
    <source>
        <strain evidence="8 9">Ppn418</strain>
    </source>
</reference>
<dbReference type="InterPro" id="IPR050090">
    <property type="entry name" value="Tyrosine_recombinase_XerCD"/>
</dbReference>
<dbReference type="InterPro" id="IPR044068">
    <property type="entry name" value="CB"/>
</dbReference>
<evidence type="ECO:0000256" key="3">
    <source>
        <dbReference type="ARBA" id="ARBA00023125"/>
    </source>
</evidence>
<dbReference type="Gene3D" id="1.10.443.10">
    <property type="entry name" value="Intergrase catalytic core"/>
    <property type="match status" value="1"/>
</dbReference>
<keyword evidence="2" id="KW-0229">DNA integration</keyword>
<evidence type="ECO:0000259" key="7">
    <source>
        <dbReference type="PROSITE" id="PS51900"/>
    </source>
</evidence>
<dbReference type="STRING" id="1908257.BKK47_11595"/>
<dbReference type="SUPFAM" id="SSF56349">
    <property type="entry name" value="DNA breaking-rejoining enzymes"/>
    <property type="match status" value="1"/>
</dbReference>
<dbReference type="Proteomes" id="UP000189426">
    <property type="component" value="Unassembled WGS sequence"/>
</dbReference>
<proteinExistence type="inferred from homology"/>
<feature type="domain" description="Core-binding (CB)" evidence="7">
    <location>
        <begin position="1"/>
        <end position="60"/>
    </location>
</feature>
<dbReference type="AlphaFoldDB" id="A0A1V3I961"/>
<sequence length="280" mass="33331">MKSYEKAIRQLQNNCDFKYPDEVSELQLLQWRKRVVGKSIIEVTWNSYIRQLKTIFKFGIERQLLSFTQNPFNALFIREGKRKRKTYTFSDLERLSFGIKESKYLPDILRPVWFTKALIMTFRYTAIRRAQLNKLRIQDVDLVNRVIHISPEINKNHEYHVLPISTALYPYLDRLINELKKLKQPEYAQLFNINLFSRAVKRKGKEMTVDQVSYIFKVISKYTGVTSSPHRFRHTAATNLMKKPENLYIAKQLLGHKDIKVTLTYIEDDIESIREYTNLL</sequence>
<dbReference type="GO" id="GO:0006310">
    <property type="term" value="P:DNA recombination"/>
    <property type="evidence" value="ECO:0007669"/>
    <property type="project" value="UniProtKB-KW"/>
</dbReference>
<keyword evidence="9" id="KW-1185">Reference proteome</keyword>
<dbReference type="GO" id="GO:0003677">
    <property type="term" value="F:DNA binding"/>
    <property type="evidence" value="ECO:0007669"/>
    <property type="project" value="UniProtKB-UniRule"/>
</dbReference>
<dbReference type="CDD" id="cd00397">
    <property type="entry name" value="DNA_BRE_C"/>
    <property type="match status" value="1"/>
</dbReference>
<name>A0A1V3I961_9PAST</name>
<protein>
    <submittedName>
        <fullName evidence="8">Integrase</fullName>
    </submittedName>
</protein>
<comment type="caution">
    <text evidence="8">The sequence shown here is derived from an EMBL/GenBank/DDBJ whole genome shotgun (WGS) entry which is preliminary data.</text>
</comment>